<keyword evidence="2" id="KW-1133">Transmembrane helix</keyword>
<feature type="region of interest" description="Disordered" evidence="1">
    <location>
        <begin position="1"/>
        <end position="54"/>
    </location>
</feature>
<feature type="domain" description="DUF4190" evidence="3">
    <location>
        <begin position="94"/>
        <end position="146"/>
    </location>
</feature>
<feature type="compositionally biased region" description="Low complexity" evidence="1">
    <location>
        <begin position="11"/>
        <end position="54"/>
    </location>
</feature>
<comment type="caution">
    <text evidence="4">The sequence shown here is derived from an EMBL/GenBank/DDBJ whole genome shotgun (WGS) entry which is preliminary data.</text>
</comment>
<dbReference type="AlphaFoldDB" id="A0A934QAW0"/>
<evidence type="ECO:0000259" key="3">
    <source>
        <dbReference type="Pfam" id="PF13828"/>
    </source>
</evidence>
<proteinExistence type="predicted"/>
<dbReference type="Pfam" id="PF13828">
    <property type="entry name" value="DUF4190"/>
    <property type="match status" value="1"/>
</dbReference>
<dbReference type="EMBL" id="JAEHOI010000001">
    <property type="protein sequence ID" value="MBK0420718.1"/>
    <property type="molecule type" value="Genomic_DNA"/>
</dbReference>
<protein>
    <submittedName>
        <fullName evidence="4">DUF4190 domain-containing protein</fullName>
    </submittedName>
</protein>
<evidence type="ECO:0000313" key="4">
    <source>
        <dbReference type="EMBL" id="MBK0420718.1"/>
    </source>
</evidence>
<sequence length="181" mass="19215">MTQPTVPLPDAQQPAQAQQPPAQPSQAQAQQPTQAQQQPQAPSQQQFAQQQAAARAQAPQAQQAPYAQAAPQHPVAPASGPSLTTLAYTNTYALLAIIFAFLSPIAGIIFGHLGLSQIKRTGDQGRGLALTGLILSYAYFAFLIIFIFVYVGFIFMMIGTIGSSMQGLEGFDDYSSSTPGF</sequence>
<name>A0A934QAW0_9MICO</name>
<dbReference type="Proteomes" id="UP000618733">
    <property type="component" value="Unassembled WGS sequence"/>
</dbReference>
<keyword evidence="5" id="KW-1185">Reference proteome</keyword>
<evidence type="ECO:0000256" key="1">
    <source>
        <dbReference type="SAM" id="MobiDB-lite"/>
    </source>
</evidence>
<keyword evidence="2" id="KW-0812">Transmembrane</keyword>
<evidence type="ECO:0000256" key="2">
    <source>
        <dbReference type="SAM" id="Phobius"/>
    </source>
</evidence>
<feature type="transmembrane region" description="Helical" evidence="2">
    <location>
        <begin position="92"/>
        <end position="115"/>
    </location>
</feature>
<keyword evidence="2" id="KW-0472">Membrane</keyword>
<dbReference type="InterPro" id="IPR025241">
    <property type="entry name" value="DUF4190"/>
</dbReference>
<accession>A0A934QAW0</accession>
<reference evidence="4" key="1">
    <citation type="submission" date="2020-12" db="EMBL/GenBank/DDBJ databases">
        <title>Leucobacter sp. CAS2, isolated from Chromium sludge.</title>
        <authorList>
            <person name="Xu Z."/>
        </authorList>
    </citation>
    <scope>NUCLEOTIDE SEQUENCE</scope>
    <source>
        <strain evidence="4">CSA2</strain>
    </source>
</reference>
<organism evidence="4 5">
    <name type="scientific">Leucobacter edaphi</name>
    <dbReference type="NCBI Taxonomy" id="2796472"/>
    <lineage>
        <taxon>Bacteria</taxon>
        <taxon>Bacillati</taxon>
        <taxon>Actinomycetota</taxon>
        <taxon>Actinomycetes</taxon>
        <taxon>Micrococcales</taxon>
        <taxon>Microbacteriaceae</taxon>
        <taxon>Leucobacter</taxon>
    </lineage>
</organism>
<feature type="transmembrane region" description="Helical" evidence="2">
    <location>
        <begin position="127"/>
        <end position="158"/>
    </location>
</feature>
<evidence type="ECO:0000313" key="5">
    <source>
        <dbReference type="Proteomes" id="UP000618733"/>
    </source>
</evidence>
<gene>
    <name evidence="4" type="ORF">JD292_01305</name>
</gene>